<dbReference type="EMBL" id="JAPDMQ010000168">
    <property type="protein sequence ID" value="KAK0532111.1"/>
    <property type="molecule type" value="Genomic_DNA"/>
</dbReference>
<feature type="region of interest" description="Disordered" evidence="1">
    <location>
        <begin position="23"/>
        <end position="79"/>
    </location>
</feature>
<organism evidence="2 3">
    <name type="scientific">Tilletia horrida</name>
    <dbReference type="NCBI Taxonomy" id="155126"/>
    <lineage>
        <taxon>Eukaryota</taxon>
        <taxon>Fungi</taxon>
        <taxon>Dikarya</taxon>
        <taxon>Basidiomycota</taxon>
        <taxon>Ustilaginomycotina</taxon>
        <taxon>Exobasidiomycetes</taxon>
        <taxon>Tilletiales</taxon>
        <taxon>Tilletiaceae</taxon>
        <taxon>Tilletia</taxon>
    </lineage>
</organism>
<proteinExistence type="predicted"/>
<comment type="caution">
    <text evidence="2">The sequence shown here is derived from an EMBL/GenBank/DDBJ whole genome shotgun (WGS) entry which is preliminary data.</text>
</comment>
<gene>
    <name evidence="2" type="ORF">OC842_003405</name>
</gene>
<dbReference type="AlphaFoldDB" id="A0AAN6GB97"/>
<feature type="region of interest" description="Disordered" evidence="1">
    <location>
        <begin position="102"/>
        <end position="133"/>
    </location>
</feature>
<dbReference type="Proteomes" id="UP001176521">
    <property type="component" value="Unassembled WGS sequence"/>
</dbReference>
<keyword evidence="3" id="KW-1185">Reference proteome</keyword>
<evidence type="ECO:0000313" key="3">
    <source>
        <dbReference type="Proteomes" id="UP001176521"/>
    </source>
</evidence>
<sequence length="208" mass="21174">MSSPNGYSVDRSAALAELQSNYGMSSTHPGFRVPTFSSAKPKSAPAPAPAPSPAARSYPEDDGASFMTTSASSSSSLSSSASSVASASSLKAKAAALFRFGSSSSSSSTAVHQKTLPTAPSSPADGTTKPHPELVFALLSSQYGIGTPGAGFKLPKLESSSKKSNTKTKTKTGSQKSPELDTASPEVVLASLMDQYGAPGRSQVRLYS</sequence>
<feature type="compositionally biased region" description="Polar residues" evidence="1">
    <location>
        <begin position="109"/>
        <end position="125"/>
    </location>
</feature>
<protein>
    <submittedName>
        <fullName evidence="2">Uncharacterized protein</fullName>
    </submittedName>
</protein>
<feature type="region of interest" description="Disordered" evidence="1">
    <location>
        <begin position="150"/>
        <end position="185"/>
    </location>
</feature>
<feature type="compositionally biased region" description="Low complexity" evidence="1">
    <location>
        <begin position="70"/>
        <end position="79"/>
    </location>
</feature>
<reference evidence="2" key="1">
    <citation type="journal article" date="2023" name="PhytoFront">
        <title>Draft Genome Resources of Seven Strains of Tilletia horrida, Causal Agent of Kernel Smut of Rice.</title>
        <authorList>
            <person name="Khanal S."/>
            <person name="Antony Babu S."/>
            <person name="Zhou X.G."/>
        </authorList>
    </citation>
    <scope>NUCLEOTIDE SEQUENCE</scope>
    <source>
        <strain evidence="2">TX3</strain>
    </source>
</reference>
<name>A0AAN6GB97_9BASI</name>
<accession>A0AAN6GB97</accession>
<evidence type="ECO:0000256" key="1">
    <source>
        <dbReference type="SAM" id="MobiDB-lite"/>
    </source>
</evidence>
<evidence type="ECO:0000313" key="2">
    <source>
        <dbReference type="EMBL" id="KAK0532111.1"/>
    </source>
</evidence>